<dbReference type="UniPathway" id="UPA00588">
    <property type="reaction ID" value="UER00646"/>
</dbReference>
<dbReference type="EMBL" id="JACCBU010000001">
    <property type="protein sequence ID" value="NYE69139.1"/>
    <property type="molecule type" value="Genomic_DNA"/>
</dbReference>
<comment type="similarity">
    <text evidence="5 11">Belongs to the purine/pyrimidine phosphoribosyltransferase family.</text>
</comment>
<dbReference type="GO" id="GO:0044209">
    <property type="term" value="P:AMP salvage"/>
    <property type="evidence" value="ECO:0007669"/>
    <property type="project" value="UniProtKB-UniRule"/>
</dbReference>
<reference evidence="13 14" key="1">
    <citation type="submission" date="2020-07" db="EMBL/GenBank/DDBJ databases">
        <title>Sequencing the genomes of 1000 actinobacteria strains.</title>
        <authorList>
            <person name="Klenk H.-P."/>
        </authorList>
    </citation>
    <scope>NUCLEOTIDE SEQUENCE [LARGE SCALE GENOMIC DNA]</scope>
    <source>
        <strain evidence="13 14">DSM 22083</strain>
    </source>
</reference>
<comment type="subcellular location">
    <subcellularLocation>
        <location evidence="3 11">Cytoplasm</location>
    </subcellularLocation>
</comment>
<evidence type="ECO:0000256" key="8">
    <source>
        <dbReference type="ARBA" id="ARBA00022676"/>
    </source>
</evidence>
<dbReference type="GO" id="GO:0002055">
    <property type="term" value="F:adenine binding"/>
    <property type="evidence" value="ECO:0007669"/>
    <property type="project" value="TreeGrafter"/>
</dbReference>
<keyword evidence="10 11" id="KW-0660">Purine salvage</keyword>
<dbReference type="Pfam" id="PF00156">
    <property type="entry name" value="Pribosyltran"/>
    <property type="match status" value="1"/>
</dbReference>
<keyword evidence="9 11" id="KW-0808">Transferase</keyword>
<dbReference type="Gene3D" id="3.40.50.2020">
    <property type="match status" value="1"/>
</dbReference>
<dbReference type="FunFam" id="3.40.50.2020:FF:000021">
    <property type="entry name" value="Adenine phosphoribosyltransferase"/>
    <property type="match status" value="1"/>
</dbReference>
<dbReference type="CDD" id="cd06223">
    <property type="entry name" value="PRTases_typeI"/>
    <property type="match status" value="1"/>
</dbReference>
<dbReference type="SUPFAM" id="SSF53271">
    <property type="entry name" value="PRTase-like"/>
    <property type="match status" value="1"/>
</dbReference>
<dbReference type="HAMAP" id="MF_00004">
    <property type="entry name" value="Aden_phosphoribosyltr"/>
    <property type="match status" value="1"/>
</dbReference>
<dbReference type="NCBIfam" id="NF002634">
    <property type="entry name" value="PRK02304.1-3"/>
    <property type="match status" value="1"/>
</dbReference>
<evidence type="ECO:0000259" key="12">
    <source>
        <dbReference type="Pfam" id="PF00156"/>
    </source>
</evidence>
<name>A0A7Y9I3A1_9ACTN</name>
<comment type="caution">
    <text evidence="13">The sequence shown here is derived from an EMBL/GenBank/DDBJ whole genome shotgun (WGS) entry which is preliminary data.</text>
</comment>
<dbReference type="GO" id="GO:0005737">
    <property type="term" value="C:cytoplasm"/>
    <property type="evidence" value="ECO:0007669"/>
    <property type="project" value="UniProtKB-SubCell"/>
</dbReference>
<evidence type="ECO:0000256" key="6">
    <source>
        <dbReference type="ARBA" id="ARBA00011893"/>
    </source>
</evidence>
<evidence type="ECO:0000256" key="3">
    <source>
        <dbReference type="ARBA" id="ARBA00004496"/>
    </source>
</evidence>
<dbReference type="PANTHER" id="PTHR32315">
    <property type="entry name" value="ADENINE PHOSPHORIBOSYLTRANSFERASE"/>
    <property type="match status" value="1"/>
</dbReference>
<dbReference type="InterPro" id="IPR050054">
    <property type="entry name" value="UPRTase/APRTase"/>
</dbReference>
<comment type="pathway">
    <text evidence="4 11">Purine metabolism; AMP biosynthesis via salvage pathway; AMP from adenine: step 1/1.</text>
</comment>
<evidence type="ECO:0000256" key="7">
    <source>
        <dbReference type="ARBA" id="ARBA00022490"/>
    </source>
</evidence>
<comment type="function">
    <text evidence="2 11">Catalyzes a salvage reaction resulting in the formation of AMP, that is energically less costly than de novo synthesis.</text>
</comment>
<evidence type="ECO:0000256" key="9">
    <source>
        <dbReference type="ARBA" id="ARBA00022679"/>
    </source>
</evidence>
<accession>A0A7Y9I3A1</accession>
<proteinExistence type="inferred from homology"/>
<dbReference type="GO" id="GO:0006166">
    <property type="term" value="P:purine ribonucleoside salvage"/>
    <property type="evidence" value="ECO:0007669"/>
    <property type="project" value="UniProtKB-UniRule"/>
</dbReference>
<dbReference type="PANTHER" id="PTHR32315:SF3">
    <property type="entry name" value="ADENINE PHOSPHORIBOSYLTRANSFERASE"/>
    <property type="match status" value="1"/>
</dbReference>
<comment type="subunit">
    <text evidence="11">Homodimer.</text>
</comment>
<evidence type="ECO:0000256" key="2">
    <source>
        <dbReference type="ARBA" id="ARBA00003968"/>
    </source>
</evidence>
<evidence type="ECO:0000256" key="5">
    <source>
        <dbReference type="ARBA" id="ARBA00008391"/>
    </source>
</evidence>
<keyword evidence="7 11" id="KW-0963">Cytoplasm</keyword>
<comment type="catalytic activity">
    <reaction evidence="1 11">
        <text>AMP + diphosphate = 5-phospho-alpha-D-ribose 1-diphosphate + adenine</text>
        <dbReference type="Rhea" id="RHEA:16609"/>
        <dbReference type="ChEBI" id="CHEBI:16708"/>
        <dbReference type="ChEBI" id="CHEBI:33019"/>
        <dbReference type="ChEBI" id="CHEBI:58017"/>
        <dbReference type="ChEBI" id="CHEBI:456215"/>
        <dbReference type="EC" id="2.4.2.7"/>
    </reaction>
</comment>
<keyword evidence="8 11" id="KW-0328">Glycosyltransferase</keyword>
<protein>
    <recommendedName>
        <fullName evidence="6 11">Adenine phosphoribosyltransferase</fullName>
        <shortName evidence="11">APRT</shortName>
        <ecNumber evidence="6 11">2.4.2.7</ecNumber>
    </recommendedName>
</protein>
<dbReference type="GO" id="GO:0016208">
    <property type="term" value="F:AMP binding"/>
    <property type="evidence" value="ECO:0007669"/>
    <property type="project" value="TreeGrafter"/>
</dbReference>
<dbReference type="AlphaFoldDB" id="A0A7Y9I3A1"/>
<evidence type="ECO:0000256" key="4">
    <source>
        <dbReference type="ARBA" id="ARBA00004659"/>
    </source>
</evidence>
<dbReference type="InterPro" id="IPR005764">
    <property type="entry name" value="Ade_phspho_trans"/>
</dbReference>
<sequence>MTTLVTDQIKEQLAGLIRDVPDFPAPGVLFKDITPLIASPGGLAKAVEAMVRLSPSEVDTVLGVEARGFVFASPVALSLGAGFVPARKPGKLPAEIIETEYELEYGTERLAIHADALKEGDRVLVVDDVLATGGTIGAAVDLVRKAGAELVGITVLVELDHLGGRKRLAHLGVADIAAVLNFPEA</sequence>
<dbReference type="NCBIfam" id="NF002636">
    <property type="entry name" value="PRK02304.1-5"/>
    <property type="match status" value="1"/>
</dbReference>
<dbReference type="GO" id="GO:0003999">
    <property type="term" value="F:adenine phosphoribosyltransferase activity"/>
    <property type="evidence" value="ECO:0007669"/>
    <property type="project" value="UniProtKB-UniRule"/>
</dbReference>
<evidence type="ECO:0000256" key="10">
    <source>
        <dbReference type="ARBA" id="ARBA00022726"/>
    </source>
</evidence>
<evidence type="ECO:0000313" key="13">
    <source>
        <dbReference type="EMBL" id="NYE69139.1"/>
    </source>
</evidence>
<keyword evidence="14" id="KW-1185">Reference proteome</keyword>
<evidence type="ECO:0000256" key="1">
    <source>
        <dbReference type="ARBA" id="ARBA00000868"/>
    </source>
</evidence>
<dbReference type="Proteomes" id="UP000569914">
    <property type="component" value="Unassembled WGS sequence"/>
</dbReference>
<feature type="domain" description="Phosphoribosyltransferase" evidence="12">
    <location>
        <begin position="55"/>
        <end position="162"/>
    </location>
</feature>
<gene>
    <name evidence="11" type="primary">apt</name>
    <name evidence="13" type="ORF">BKA15_000468</name>
</gene>
<organism evidence="13 14">
    <name type="scientific">Microlunatus parietis</name>
    <dbReference type="NCBI Taxonomy" id="682979"/>
    <lineage>
        <taxon>Bacteria</taxon>
        <taxon>Bacillati</taxon>
        <taxon>Actinomycetota</taxon>
        <taxon>Actinomycetes</taxon>
        <taxon>Propionibacteriales</taxon>
        <taxon>Propionibacteriaceae</taxon>
        <taxon>Microlunatus</taxon>
    </lineage>
</organism>
<dbReference type="NCBIfam" id="TIGR01090">
    <property type="entry name" value="apt"/>
    <property type="match status" value="1"/>
</dbReference>
<dbReference type="InterPro" id="IPR000836">
    <property type="entry name" value="PRTase_dom"/>
</dbReference>
<evidence type="ECO:0000256" key="11">
    <source>
        <dbReference type="HAMAP-Rule" id="MF_00004"/>
    </source>
</evidence>
<dbReference type="GO" id="GO:0006168">
    <property type="term" value="P:adenine salvage"/>
    <property type="evidence" value="ECO:0007669"/>
    <property type="project" value="InterPro"/>
</dbReference>
<dbReference type="RefSeq" id="WP_312878797.1">
    <property type="nucleotide sequence ID" value="NZ_JACCBU010000001.1"/>
</dbReference>
<evidence type="ECO:0000313" key="14">
    <source>
        <dbReference type="Proteomes" id="UP000569914"/>
    </source>
</evidence>
<dbReference type="EC" id="2.4.2.7" evidence="6 11"/>
<dbReference type="InterPro" id="IPR029057">
    <property type="entry name" value="PRTase-like"/>
</dbReference>